<evidence type="ECO:0000313" key="1">
    <source>
        <dbReference type="EMBL" id="KAK9322320.1"/>
    </source>
</evidence>
<accession>A0ACC3TNS5</accession>
<proteinExistence type="predicted"/>
<sequence>MIIRQCQLARQLILQPRRYYSSVETTVTLPSGRKYRQPIGLFIANKFGVSRDGKKLTTYDPRSGRPIASVFAAGSADVNNAVQSARLAFGPWRTTPGTERGILLHNLSRLIEDHKDILGSIEAFDTGKSADTAMTEDIRECINVTRYYAGWADKVRGYSIQPFTEKFAYTLHEPFGVCALIVPWNYPLMLALWKLAPAIAAGNTVVLKTSELTPLSSLYLGNLITEAGFPQGVVNILSGDGDTGAALAFHCGINKISFTGSAATGRKIMQAAASNLVPVTLELGGKSAAIIFEDADLEQAVRWCYSGIMSNSGQMCSATSRILIQETIYKKFVEMFRSYTIQRMSIGPLDHGPQISDAQLKKVVQYVRSGIEEGANLVYGGEEMDGPGYFMQPTIFSDARDHMKIVQEEVFGPVVVLDSFATSSDAIWRANSSAYGLASAVFTKSITEAVNTAQKLDVGMVWVNSSQDSDFRVPFGGFKMSGFGQELGEYAIKNYLRPKAVHLNLGISL</sequence>
<dbReference type="Proteomes" id="UP001489719">
    <property type="component" value="Unassembled WGS sequence"/>
</dbReference>
<keyword evidence="2" id="KW-1185">Reference proteome</keyword>
<evidence type="ECO:0000313" key="2">
    <source>
        <dbReference type="Proteomes" id="UP001489719"/>
    </source>
</evidence>
<organism evidence="1 2">
    <name type="scientific">Lipomyces orientalis</name>
    <dbReference type="NCBI Taxonomy" id="1233043"/>
    <lineage>
        <taxon>Eukaryota</taxon>
        <taxon>Fungi</taxon>
        <taxon>Dikarya</taxon>
        <taxon>Ascomycota</taxon>
        <taxon>Saccharomycotina</taxon>
        <taxon>Lipomycetes</taxon>
        <taxon>Lipomycetales</taxon>
        <taxon>Lipomycetaceae</taxon>
        <taxon>Lipomyces</taxon>
    </lineage>
</organism>
<gene>
    <name evidence="1" type="ORF">V1517DRAFT_353087</name>
</gene>
<comment type="caution">
    <text evidence="1">The sequence shown here is derived from an EMBL/GenBank/DDBJ whole genome shotgun (WGS) entry which is preliminary data.</text>
</comment>
<name>A0ACC3TNS5_9ASCO</name>
<protein>
    <submittedName>
        <fullName evidence="1">Aldehyde dehydrogenase domain-containing protein</fullName>
    </submittedName>
</protein>
<reference evidence="2" key="1">
    <citation type="journal article" date="2024" name="Front. Bioeng. Biotechnol.">
        <title>Genome-scale model development and genomic sequencing of the oleaginous clade Lipomyces.</title>
        <authorList>
            <person name="Czajka J.J."/>
            <person name="Han Y."/>
            <person name="Kim J."/>
            <person name="Mondo S.J."/>
            <person name="Hofstad B.A."/>
            <person name="Robles A."/>
            <person name="Haridas S."/>
            <person name="Riley R."/>
            <person name="LaButti K."/>
            <person name="Pangilinan J."/>
            <person name="Andreopoulos W."/>
            <person name="Lipzen A."/>
            <person name="Yan J."/>
            <person name="Wang M."/>
            <person name="Ng V."/>
            <person name="Grigoriev I.V."/>
            <person name="Spatafora J.W."/>
            <person name="Magnuson J.K."/>
            <person name="Baker S.E."/>
            <person name="Pomraning K.R."/>
        </authorList>
    </citation>
    <scope>NUCLEOTIDE SEQUENCE [LARGE SCALE GENOMIC DNA]</scope>
    <source>
        <strain evidence="2">CBS 10300</strain>
    </source>
</reference>
<dbReference type="EMBL" id="MU970079">
    <property type="protein sequence ID" value="KAK9322320.1"/>
    <property type="molecule type" value="Genomic_DNA"/>
</dbReference>